<evidence type="ECO:0000313" key="3">
    <source>
        <dbReference type="Proteomes" id="UP000630615"/>
    </source>
</evidence>
<keyword evidence="1" id="KW-0472">Membrane</keyword>
<gene>
    <name evidence="2" type="ORF">GCM10011573_36040</name>
</gene>
<evidence type="ECO:0000313" key="2">
    <source>
        <dbReference type="EMBL" id="GGD03379.1"/>
    </source>
</evidence>
<keyword evidence="3" id="KW-1185">Reference proteome</keyword>
<protein>
    <submittedName>
        <fullName evidence="2">PrgI protein</fullName>
    </submittedName>
</protein>
<feature type="transmembrane region" description="Helical" evidence="1">
    <location>
        <begin position="26"/>
        <end position="45"/>
    </location>
</feature>
<comment type="caution">
    <text evidence="2">The sequence shown here is derived from an EMBL/GenBank/DDBJ whole genome shotgun (WGS) entry which is preliminary data.</text>
</comment>
<dbReference type="InterPro" id="IPR024414">
    <property type="entry name" value="Uncharacterised_PrgI"/>
</dbReference>
<dbReference type="Proteomes" id="UP000630615">
    <property type="component" value="Unassembled WGS sequence"/>
</dbReference>
<name>A0ABQ1PT58_9ENTE</name>
<keyword evidence="1" id="KW-1133">Transmembrane helix</keyword>
<dbReference type="EMBL" id="BMKI01000015">
    <property type="protein sequence ID" value="GGD03379.1"/>
    <property type="molecule type" value="Genomic_DNA"/>
</dbReference>
<organism evidence="2 3">
    <name type="scientific">Enterococcus wangshanyuanii</name>
    <dbReference type="NCBI Taxonomy" id="2005703"/>
    <lineage>
        <taxon>Bacteria</taxon>
        <taxon>Bacillati</taxon>
        <taxon>Bacillota</taxon>
        <taxon>Bacilli</taxon>
        <taxon>Lactobacillales</taxon>
        <taxon>Enterococcaceae</taxon>
        <taxon>Enterococcus</taxon>
    </lineage>
</organism>
<reference evidence="3" key="1">
    <citation type="journal article" date="2019" name="Int. J. Syst. Evol. Microbiol.">
        <title>The Global Catalogue of Microorganisms (GCM) 10K type strain sequencing project: providing services to taxonomists for standard genome sequencing and annotation.</title>
        <authorList>
            <consortium name="The Broad Institute Genomics Platform"/>
            <consortium name="The Broad Institute Genome Sequencing Center for Infectious Disease"/>
            <person name="Wu L."/>
            <person name="Ma J."/>
        </authorList>
    </citation>
    <scope>NUCLEOTIDE SEQUENCE [LARGE SCALE GENOMIC DNA]</scope>
    <source>
        <strain evidence="3">CGMCC 1.15942</strain>
    </source>
</reference>
<sequence>MAIGSQFYKDVSKIERKVWGISIRQLKAYVLLAGTALILGVEIFFLPDWAFLIFSLPTAIVLGYYPVFLLLNTWKEKKRKFELYFYYEERTYRSGQIRRYGKHEFTQKETIKETDEI</sequence>
<evidence type="ECO:0000256" key="1">
    <source>
        <dbReference type="SAM" id="Phobius"/>
    </source>
</evidence>
<proteinExistence type="predicted"/>
<keyword evidence="1" id="KW-0812">Transmembrane</keyword>
<dbReference type="Pfam" id="PF12666">
    <property type="entry name" value="PrgI"/>
    <property type="match status" value="1"/>
</dbReference>
<dbReference type="RefSeq" id="WP_088271968.1">
    <property type="nucleotide sequence ID" value="NZ_BMKI01000015.1"/>
</dbReference>
<feature type="transmembrane region" description="Helical" evidence="1">
    <location>
        <begin position="51"/>
        <end position="71"/>
    </location>
</feature>
<accession>A0ABQ1PT58</accession>